<accession>A0A1J5TG25</accession>
<dbReference type="AlphaFoldDB" id="A0A1J5TG25"/>
<dbReference type="Proteomes" id="UP000183815">
    <property type="component" value="Unassembled WGS sequence"/>
</dbReference>
<feature type="transmembrane region" description="Helical" evidence="2">
    <location>
        <begin position="924"/>
        <end position="946"/>
    </location>
</feature>
<dbReference type="EMBL" id="MIYU01000006">
    <property type="protein sequence ID" value="OIR19059.1"/>
    <property type="molecule type" value="Genomic_DNA"/>
</dbReference>
<organism evidence="3 4">
    <name type="scientific">Marine Group III euryarchaeote CG-Bathy1</name>
    <dbReference type="NCBI Taxonomy" id="1889001"/>
    <lineage>
        <taxon>Archaea</taxon>
        <taxon>Methanobacteriati</taxon>
        <taxon>Thermoplasmatota</taxon>
        <taxon>Thermoplasmata</taxon>
        <taxon>Candidatus Thermoprofundales</taxon>
    </lineage>
</organism>
<gene>
    <name evidence="3" type="ORF">BEU04_04420</name>
</gene>
<proteinExistence type="predicted"/>
<sequence length="978" mass="110154">MDNRNKAQILISIGVVLLLISALWMSVLAPSMKKLPTDFESEVVFEGGMTLLNADRLLSVSGTLDKNTAIDTYLDPSTEDGDGPTIVISIKGDPEQSTDDEVYYTTKVDAYTDPSREEVIVELVNSSAWLDRSEYTSRGENESGGSSEASTWSPENPPAENEFKFDIPFQGEPANNFKARYEFQDREMKAGMETYHYIADERDVKIPYMSPNCEGLATLFDQFAEVALGENNTGTPSYPMAAVNYTGGSYCYLEYYEEVWVAETGSVIDRDYIISLIFVPDQELKNVFILDEEMFSETEWVGVLAQLNTDSQEMENFFVEAAQRLEGVMVDEGEDGNSDVLEANTYLNITSQMLIINEEGMTEMADIMNFENISVDQIEEIQEAIEEIKNSMTDGIELAVDEDGNLTDINYVSGTVWLDIVNHTNQEPIRNGITGQITGYEEQGGASFSEGVQMIDYQFPNPLASDYLNNYIYQGNLTVENALLVPDLDEDNDTFEEKRGDLILYHFAVEENGVQYGQMAENGYAPLLMPQIDVNWDAPLGREYGQFVRWALPMDDGETFGNLSIVKSILNPTVIVPVLDDGEGSFDDTIYGRDFNQIIQLFFGEELLLLNADWENTKFETTGETVFLPTFEQGEMPLGEYHPLYLHYVETGLILYGINPQPLFLGIDYDSTPVESMNPALEENCEDSWYDCIKYERTSGVGYTKNPDQAAWGKIATSSWEFPICSSWLACFDDNEMVFHAIPMSQDGNLIVKDITCTEDDEWVTCFPVPIYESGYAPEMEDADLPELSEEDMPQIKYYNLEMTMDYKEDRYVDPVTGNTIFQHYEITIYLHLPWEGMNSPTGDTLPDSLLESLYVNVGHNIEQIGNSMSSRWTTEMALTYFNKDEEEAGLRIMSLNGGYTEEQIVSNAEGSQSTSSSLQLADVIIPGTLLVLTSISMASGIYMYYQVGGIEISKKTKEEKIKKPKTKKRKVIKKEKE</sequence>
<evidence type="ECO:0000313" key="4">
    <source>
        <dbReference type="Proteomes" id="UP000183815"/>
    </source>
</evidence>
<feature type="compositionally biased region" description="Basic residues" evidence="1">
    <location>
        <begin position="963"/>
        <end position="978"/>
    </location>
</feature>
<feature type="region of interest" description="Disordered" evidence="1">
    <location>
        <begin position="959"/>
        <end position="978"/>
    </location>
</feature>
<keyword evidence="2" id="KW-1133">Transmembrane helix</keyword>
<feature type="region of interest" description="Disordered" evidence="1">
    <location>
        <begin position="135"/>
        <end position="164"/>
    </location>
</feature>
<evidence type="ECO:0000256" key="1">
    <source>
        <dbReference type="SAM" id="MobiDB-lite"/>
    </source>
</evidence>
<evidence type="ECO:0000256" key="2">
    <source>
        <dbReference type="SAM" id="Phobius"/>
    </source>
</evidence>
<keyword evidence="2" id="KW-0472">Membrane</keyword>
<evidence type="ECO:0000313" key="3">
    <source>
        <dbReference type="EMBL" id="OIR19059.1"/>
    </source>
</evidence>
<feature type="transmembrane region" description="Helical" evidence="2">
    <location>
        <begin position="7"/>
        <end position="27"/>
    </location>
</feature>
<reference evidence="3 4" key="1">
    <citation type="submission" date="2016-08" db="EMBL/GenBank/DDBJ databases">
        <title>New Insights into Marine Group III Euryarchaeota, from dark to light.</title>
        <authorList>
            <person name="Haro-Moreno J.M."/>
            <person name="Rodriguez-Valera F."/>
            <person name="Lopez-Garcia P."/>
            <person name="Moreira D."/>
            <person name="Martin-Cuadrado A.B."/>
        </authorList>
    </citation>
    <scope>NUCLEOTIDE SEQUENCE [LARGE SCALE GENOMIC DNA]</scope>
    <source>
        <strain evidence="3">CG-Bathy1</strain>
    </source>
</reference>
<keyword evidence="2" id="KW-0812">Transmembrane</keyword>
<comment type="caution">
    <text evidence="3">The sequence shown here is derived from an EMBL/GenBank/DDBJ whole genome shotgun (WGS) entry which is preliminary data.</text>
</comment>
<name>A0A1J5TG25_9ARCH</name>
<protein>
    <submittedName>
        <fullName evidence="3">Uncharacterized protein</fullName>
    </submittedName>
</protein>